<keyword evidence="4" id="KW-1185">Reference proteome</keyword>
<dbReference type="RefSeq" id="WP_345469749.1">
    <property type="nucleotide sequence ID" value="NZ_CP125942.1"/>
</dbReference>
<proteinExistence type="predicted"/>
<dbReference type="InterPro" id="IPR018392">
    <property type="entry name" value="LysM"/>
</dbReference>
<feature type="domain" description="LysM" evidence="2">
    <location>
        <begin position="179"/>
        <end position="236"/>
    </location>
</feature>
<dbReference type="Proteomes" id="UP001486888">
    <property type="component" value="Chromosome"/>
</dbReference>
<evidence type="ECO:0000313" key="4">
    <source>
        <dbReference type="Proteomes" id="UP001486888"/>
    </source>
</evidence>
<keyword evidence="1" id="KW-0812">Transmembrane</keyword>
<evidence type="ECO:0000259" key="2">
    <source>
        <dbReference type="PROSITE" id="PS51782"/>
    </source>
</evidence>
<dbReference type="CDD" id="cd00118">
    <property type="entry name" value="LysM"/>
    <property type="match status" value="1"/>
</dbReference>
<sequence length="240" mass="26455">MMKIRTLVIFSLFSAADYVLIFVGLRLILDFPANASMPLEPARRIQFLIIVSAFVLAAFALLRLGVKWLIIWAAKHEQRHVLNFFQRVAPRFSRRVLSSVLGTSIALSTAVAANAGTVIPVQNLSSTPHAESKSLPESVESSQRSVPNAQWFPEQISVPLNRLISSGAQPKHKTEKTITEIVVAQGENLWSIAATRLGPQATAEEISAYWPQVYQANRQVIGSDPNVLEVGTVLVLPHRQ</sequence>
<dbReference type="AlphaFoldDB" id="A0AAU6WCC1"/>
<dbReference type="KEGG" id="gey:QMQ05_10260"/>
<dbReference type="PROSITE" id="PS51782">
    <property type="entry name" value="LYSM"/>
    <property type="match status" value="1"/>
</dbReference>
<feature type="transmembrane region" description="Helical" evidence="1">
    <location>
        <begin position="7"/>
        <end position="29"/>
    </location>
</feature>
<feature type="transmembrane region" description="Helical" evidence="1">
    <location>
        <begin position="95"/>
        <end position="119"/>
    </location>
</feature>
<protein>
    <submittedName>
        <fullName evidence="3">LysM domain-containing protein</fullName>
    </submittedName>
</protein>
<gene>
    <name evidence="3" type="ORF">QMQ05_10260</name>
</gene>
<organism evidence="3 4">
    <name type="scientific">Glutamicibacter ectropisis</name>
    <dbReference type="NCBI Taxonomy" id="3046593"/>
    <lineage>
        <taxon>Bacteria</taxon>
        <taxon>Bacillati</taxon>
        <taxon>Actinomycetota</taxon>
        <taxon>Actinomycetes</taxon>
        <taxon>Micrococcales</taxon>
        <taxon>Micrococcaceae</taxon>
        <taxon>Glutamicibacter</taxon>
    </lineage>
</organism>
<reference evidence="3 4" key="1">
    <citation type="submission" date="2023-05" db="EMBL/GenBank/DDBJ databases">
        <title>Glutamicibacter sp. B1, complete genome.</title>
        <authorList>
            <person name="Long Y.H."/>
            <person name="Fang T."/>
            <person name="Li X.Y."/>
        </authorList>
    </citation>
    <scope>NUCLEOTIDE SEQUENCE [LARGE SCALE GENOMIC DNA]</scope>
    <source>
        <strain evidence="3 4">B1</strain>
    </source>
</reference>
<dbReference type="Gene3D" id="3.10.350.10">
    <property type="entry name" value="LysM domain"/>
    <property type="match status" value="1"/>
</dbReference>
<keyword evidence="1" id="KW-0472">Membrane</keyword>
<dbReference type="EMBL" id="CP125942">
    <property type="protein sequence ID" value="XAO44748.1"/>
    <property type="molecule type" value="Genomic_DNA"/>
</dbReference>
<keyword evidence="1" id="KW-1133">Transmembrane helix</keyword>
<name>A0AAU6WCC1_9MICC</name>
<accession>A0AAU6WCC1</accession>
<dbReference type="InterPro" id="IPR036779">
    <property type="entry name" value="LysM_dom_sf"/>
</dbReference>
<evidence type="ECO:0000313" key="3">
    <source>
        <dbReference type="EMBL" id="XAO44748.1"/>
    </source>
</evidence>
<feature type="transmembrane region" description="Helical" evidence="1">
    <location>
        <begin position="49"/>
        <end position="74"/>
    </location>
</feature>
<evidence type="ECO:0000256" key="1">
    <source>
        <dbReference type="SAM" id="Phobius"/>
    </source>
</evidence>